<reference evidence="1 2" key="1">
    <citation type="submission" date="2016-10" db="EMBL/GenBank/DDBJ databases">
        <authorList>
            <person name="Varghese N."/>
            <person name="Submissions S."/>
        </authorList>
    </citation>
    <scope>NUCLEOTIDE SEQUENCE [LARGE SCALE GENOMIC DNA]</scope>
    <source>
        <strain evidence="1 2">BS2777</strain>
    </source>
</reference>
<dbReference type="AlphaFoldDB" id="A0AAE8L0K0"/>
<proteinExistence type="predicted"/>
<dbReference type="Proteomes" id="UP000182085">
    <property type="component" value="Chromosome I"/>
</dbReference>
<name>A0AAE8L0K0_9PSED</name>
<protein>
    <submittedName>
        <fullName evidence="1">Uncharacterized protein</fullName>
    </submittedName>
</protein>
<gene>
    <name evidence="1" type="ORF">SAMN04490209_3700</name>
</gene>
<dbReference type="EMBL" id="LT629801">
    <property type="protein sequence ID" value="SDV12767.1"/>
    <property type="molecule type" value="Genomic_DNA"/>
</dbReference>
<evidence type="ECO:0000313" key="1">
    <source>
        <dbReference type="EMBL" id="SDV12767.1"/>
    </source>
</evidence>
<accession>A0AAE8L0K0</accession>
<sequence>MSILSGHFNSGTVGILRELVHQLRKLMIPSISPFQRLMPSDHVQHVVDCSNPYRHVLSLDLCKQLRFLWFEYAIGFQLIPSPVTTASADLLVD</sequence>
<keyword evidence="2" id="KW-1185">Reference proteome</keyword>
<evidence type="ECO:0000313" key="2">
    <source>
        <dbReference type="Proteomes" id="UP000182085"/>
    </source>
</evidence>
<organism evidence="1 2">
    <name type="scientific">Pseudomonas rhodesiae</name>
    <dbReference type="NCBI Taxonomy" id="76760"/>
    <lineage>
        <taxon>Bacteria</taxon>
        <taxon>Pseudomonadati</taxon>
        <taxon>Pseudomonadota</taxon>
        <taxon>Gammaproteobacteria</taxon>
        <taxon>Pseudomonadales</taxon>
        <taxon>Pseudomonadaceae</taxon>
        <taxon>Pseudomonas</taxon>
    </lineage>
</organism>